<dbReference type="InterPro" id="IPR011547">
    <property type="entry name" value="SLC26A/SulP_dom"/>
</dbReference>
<dbReference type="Pfam" id="PF00916">
    <property type="entry name" value="Sulfate_transp"/>
    <property type="match status" value="1"/>
</dbReference>
<keyword evidence="8" id="KW-1185">Reference proteome</keyword>
<evidence type="ECO:0000256" key="2">
    <source>
        <dbReference type="ARBA" id="ARBA00022692"/>
    </source>
</evidence>
<evidence type="ECO:0000256" key="3">
    <source>
        <dbReference type="ARBA" id="ARBA00022989"/>
    </source>
</evidence>
<feature type="transmembrane region" description="Helical" evidence="5">
    <location>
        <begin position="410"/>
        <end position="438"/>
    </location>
</feature>
<dbReference type="PANTHER" id="PTHR11814">
    <property type="entry name" value="SULFATE TRANSPORTER"/>
    <property type="match status" value="1"/>
</dbReference>
<evidence type="ECO:0000259" key="6">
    <source>
        <dbReference type="Pfam" id="PF00916"/>
    </source>
</evidence>
<protein>
    <recommendedName>
        <fullName evidence="6">SLC26A/SulP transporter domain-containing protein</fullName>
    </recommendedName>
</protein>
<feature type="transmembrane region" description="Helical" evidence="5">
    <location>
        <begin position="182"/>
        <end position="201"/>
    </location>
</feature>
<feature type="domain" description="SLC26A/SulP transporter" evidence="6">
    <location>
        <begin position="25"/>
        <end position="399"/>
    </location>
</feature>
<feature type="transmembrane region" description="Helical" evidence="5">
    <location>
        <begin position="125"/>
        <end position="145"/>
    </location>
</feature>
<feature type="transmembrane region" description="Helical" evidence="5">
    <location>
        <begin position="213"/>
        <end position="239"/>
    </location>
</feature>
<evidence type="ECO:0000256" key="1">
    <source>
        <dbReference type="ARBA" id="ARBA00004141"/>
    </source>
</evidence>
<proteinExistence type="predicted"/>
<organism evidence="7 8">
    <name type="scientific">Emticicia aquatica</name>
    <dbReference type="NCBI Taxonomy" id="1681835"/>
    <lineage>
        <taxon>Bacteria</taxon>
        <taxon>Pseudomonadati</taxon>
        <taxon>Bacteroidota</taxon>
        <taxon>Cytophagia</taxon>
        <taxon>Cytophagales</taxon>
        <taxon>Leadbetterellaceae</taxon>
        <taxon>Emticicia</taxon>
    </lineage>
</organism>
<feature type="transmembrane region" description="Helical" evidence="5">
    <location>
        <begin position="53"/>
        <end position="70"/>
    </location>
</feature>
<feature type="transmembrane region" description="Helical" evidence="5">
    <location>
        <begin position="77"/>
        <end position="95"/>
    </location>
</feature>
<comment type="subcellular location">
    <subcellularLocation>
        <location evidence="1">Membrane</location>
        <topology evidence="1">Multi-pass membrane protein</topology>
    </subcellularLocation>
</comment>
<feature type="transmembrane region" description="Helical" evidence="5">
    <location>
        <begin position="28"/>
        <end position="47"/>
    </location>
</feature>
<evidence type="ECO:0000256" key="4">
    <source>
        <dbReference type="ARBA" id="ARBA00023136"/>
    </source>
</evidence>
<keyword evidence="2 5" id="KW-0812">Transmembrane</keyword>
<dbReference type="Proteomes" id="UP000837932">
    <property type="component" value="Unassembled WGS sequence"/>
</dbReference>
<name>A0ABN8EUB8_9BACT</name>
<keyword evidence="3 5" id="KW-1133">Transmembrane helix</keyword>
<accession>A0ABN8EUB8</accession>
<comment type="caution">
    <text evidence="7">The sequence shown here is derived from an EMBL/GenBank/DDBJ whole genome shotgun (WGS) entry which is preliminary data.</text>
</comment>
<evidence type="ECO:0000313" key="7">
    <source>
        <dbReference type="EMBL" id="CAH0995531.1"/>
    </source>
</evidence>
<feature type="transmembrane region" description="Helical" evidence="5">
    <location>
        <begin position="373"/>
        <end position="390"/>
    </location>
</feature>
<dbReference type="InterPro" id="IPR036513">
    <property type="entry name" value="STAS_dom_sf"/>
</dbReference>
<dbReference type="InterPro" id="IPR001902">
    <property type="entry name" value="SLC26A/SulP_fam"/>
</dbReference>
<feature type="transmembrane region" description="Helical" evidence="5">
    <location>
        <begin position="313"/>
        <end position="336"/>
    </location>
</feature>
<reference evidence="7" key="1">
    <citation type="submission" date="2021-12" db="EMBL/GenBank/DDBJ databases">
        <authorList>
            <person name="Rodrigo-Torres L."/>
            <person name="Arahal R. D."/>
            <person name="Lucena T."/>
        </authorList>
    </citation>
    <scope>NUCLEOTIDE SEQUENCE</scope>
    <source>
        <strain evidence="7">CECT 8858</strain>
    </source>
</reference>
<dbReference type="SUPFAM" id="SSF52091">
    <property type="entry name" value="SpoIIaa-like"/>
    <property type="match status" value="1"/>
</dbReference>
<keyword evidence="4 5" id="KW-0472">Membrane</keyword>
<gene>
    <name evidence="7" type="ORF">EMA8858_01654</name>
</gene>
<evidence type="ECO:0000313" key="8">
    <source>
        <dbReference type="Proteomes" id="UP000837932"/>
    </source>
</evidence>
<sequence length="541" mass="58540">MDVASAIQLIIHYYFMNNFSFKHIKSDLPAGLVVFLVALPLCLGVALASGAPLISGVIAGAVGGIVVGLLSGSQLGVSGPAAGLTVIVLNAITEIGAYDSFLLAVVLAGIFQIILGALKAGVIGYYFPTSVIKGMLTAIGIIIILKQIPHAMGIDLDYEGDESFFQNDGQNTFSELIRVTELFNEGALMIGVISLGIMILWEQPFIKKNKILNMIPGALVAVIVGIILNTGLTILPSFFHLETNHLVALPVTNSLKDFSNLFQFPNFSAISNPLIWKTAVVIAIIASLETLLSVEATDKLDTDSRITPTNQELLAQGAGNIVSGFLGGLPLTQVIVRSSANIHAGGKTNLSTIIHGLILLICTLTIPTILNQIPLASLAIVLIMVGYKLAKPSIFKEVYKEGHDQFVPFLVTVIAVVLTDLLKGIGIGVFVAMCYILYTNYKGSISFMRDKKNVLIQFNKDIFYINKPELKQKLASLQEGDFVFIDGTKASFIDHDIFITLEEFQREVKVRNIEVEFKGISRKKLNYRQSNAVVSKTIISE</sequence>
<feature type="transmembrane region" description="Helical" evidence="5">
    <location>
        <begin position="274"/>
        <end position="292"/>
    </location>
</feature>
<evidence type="ECO:0000256" key="5">
    <source>
        <dbReference type="SAM" id="Phobius"/>
    </source>
</evidence>
<dbReference type="EMBL" id="CAKLPY010000001">
    <property type="protein sequence ID" value="CAH0995531.1"/>
    <property type="molecule type" value="Genomic_DNA"/>
</dbReference>
<feature type="transmembrane region" description="Helical" evidence="5">
    <location>
        <begin position="101"/>
        <end position="118"/>
    </location>
</feature>